<dbReference type="EMBL" id="CAWUHB010000050">
    <property type="protein sequence ID" value="CAK7229725.1"/>
    <property type="molecule type" value="Genomic_DNA"/>
</dbReference>
<proteinExistence type="predicted"/>
<accession>A0ABP0CDN8</accession>
<evidence type="ECO:0000313" key="3">
    <source>
        <dbReference type="EMBL" id="CAK7229725.1"/>
    </source>
</evidence>
<feature type="compositionally biased region" description="Basic and acidic residues" evidence="1">
    <location>
        <begin position="86"/>
        <end position="101"/>
    </location>
</feature>
<evidence type="ECO:0000313" key="4">
    <source>
        <dbReference type="Proteomes" id="UP001642405"/>
    </source>
</evidence>
<gene>
    <name evidence="3" type="ORF">SCUCBS95973_007325</name>
</gene>
<protein>
    <submittedName>
        <fullName evidence="3">Uncharacterized protein</fullName>
    </submittedName>
</protein>
<name>A0ABP0CDN8_9PEZI</name>
<keyword evidence="4" id="KW-1185">Reference proteome</keyword>
<keyword evidence="2" id="KW-0732">Signal</keyword>
<evidence type="ECO:0000256" key="1">
    <source>
        <dbReference type="SAM" id="MobiDB-lite"/>
    </source>
</evidence>
<dbReference type="Proteomes" id="UP001642405">
    <property type="component" value="Unassembled WGS sequence"/>
</dbReference>
<reference evidence="3 4" key="1">
    <citation type="submission" date="2024-01" db="EMBL/GenBank/DDBJ databases">
        <authorList>
            <person name="Allen C."/>
            <person name="Tagirdzhanova G."/>
        </authorList>
    </citation>
    <scope>NUCLEOTIDE SEQUENCE [LARGE SCALE GENOMIC DNA]</scope>
</reference>
<comment type="caution">
    <text evidence="3">The sequence shown here is derived from an EMBL/GenBank/DDBJ whole genome shotgun (WGS) entry which is preliminary data.</text>
</comment>
<evidence type="ECO:0000256" key="2">
    <source>
        <dbReference type="SAM" id="SignalP"/>
    </source>
</evidence>
<organism evidence="3 4">
    <name type="scientific">Sporothrix curviconia</name>
    <dbReference type="NCBI Taxonomy" id="1260050"/>
    <lineage>
        <taxon>Eukaryota</taxon>
        <taxon>Fungi</taxon>
        <taxon>Dikarya</taxon>
        <taxon>Ascomycota</taxon>
        <taxon>Pezizomycotina</taxon>
        <taxon>Sordariomycetes</taxon>
        <taxon>Sordariomycetidae</taxon>
        <taxon>Ophiostomatales</taxon>
        <taxon>Ophiostomataceae</taxon>
        <taxon>Sporothrix</taxon>
    </lineage>
</organism>
<feature type="compositionally biased region" description="Polar residues" evidence="1">
    <location>
        <begin position="61"/>
        <end position="78"/>
    </location>
</feature>
<sequence length="121" mass="14510">MCGLFFVVATAGLAFMGIRRFHHKRHCRRQSQQCQHCQYCHEHQQQYQQQQQVYHQNYHQTGQNYQNDPNFQNYQQPYDQAPPLPRRPDIKPSSKGSKDQDMAVNRYDEEDVSPPSYYTKE</sequence>
<feature type="compositionally biased region" description="Low complexity" evidence="1">
    <location>
        <begin position="51"/>
        <end position="60"/>
    </location>
</feature>
<feature type="region of interest" description="Disordered" evidence="1">
    <location>
        <begin position="51"/>
        <end position="121"/>
    </location>
</feature>
<feature type="signal peptide" evidence="2">
    <location>
        <begin position="1"/>
        <end position="16"/>
    </location>
</feature>
<feature type="chain" id="PRO_5046338849" evidence="2">
    <location>
        <begin position="17"/>
        <end position="121"/>
    </location>
</feature>